<dbReference type="EMBL" id="QJKI01000012">
    <property type="protein sequence ID" value="PXX78338.1"/>
    <property type="molecule type" value="Genomic_DNA"/>
</dbReference>
<dbReference type="AlphaFoldDB" id="A0A318KNN4"/>
<dbReference type="RefSeq" id="WP_110391039.1">
    <property type="nucleotide sequence ID" value="NZ_QJKI01000012.1"/>
</dbReference>
<sequence>MGNAVDKVDIMPLPIGASSALIQVDPAAHFHPTGLEITPGAHYRFIASGQWRDGLLKPAGPEGWRLPWAEYFNRLPGQPFFLLCGCVGRDLAQAFAIGAGLADWQAPAALAEQADRQLYLFANDWAGMYWNNHALGPEQGGPLSVQIIRLS</sequence>
<evidence type="ECO:0000313" key="1">
    <source>
        <dbReference type="EMBL" id="PXX78338.1"/>
    </source>
</evidence>
<name>A0A318KNN4_9NEIS</name>
<reference evidence="1 2" key="1">
    <citation type="submission" date="2018-05" db="EMBL/GenBank/DDBJ databases">
        <title>Genomic Encyclopedia of Type Strains, Phase IV (KMG-IV): sequencing the most valuable type-strain genomes for metagenomic binning, comparative biology and taxonomic classification.</title>
        <authorList>
            <person name="Goeker M."/>
        </authorList>
    </citation>
    <scope>NUCLEOTIDE SEQUENCE [LARGE SCALE GENOMIC DNA]</scope>
    <source>
        <strain evidence="1 2">DSM 29661</strain>
    </source>
</reference>
<evidence type="ECO:0000313" key="2">
    <source>
        <dbReference type="Proteomes" id="UP000247555"/>
    </source>
</evidence>
<dbReference type="Proteomes" id="UP000247555">
    <property type="component" value="Unassembled WGS sequence"/>
</dbReference>
<organism evidence="1 2">
    <name type="scientific">Rivihabitans pingtungensis</name>
    <dbReference type="NCBI Taxonomy" id="1054498"/>
    <lineage>
        <taxon>Bacteria</taxon>
        <taxon>Pseudomonadati</taxon>
        <taxon>Pseudomonadota</taxon>
        <taxon>Betaproteobacteria</taxon>
        <taxon>Neisseriales</taxon>
        <taxon>Aquaspirillaceae</taxon>
        <taxon>Rivihabitans</taxon>
    </lineage>
</organism>
<keyword evidence="2" id="KW-1185">Reference proteome</keyword>
<dbReference type="Gene3D" id="2.60.120.430">
    <property type="entry name" value="Galactose-binding lectin"/>
    <property type="match status" value="1"/>
</dbReference>
<proteinExistence type="predicted"/>
<protein>
    <submittedName>
        <fullName evidence="1">Uncharacterized protein</fullName>
    </submittedName>
</protein>
<accession>A0A318KNN4</accession>
<comment type="caution">
    <text evidence="1">The sequence shown here is derived from an EMBL/GenBank/DDBJ whole genome shotgun (WGS) entry which is preliminary data.</text>
</comment>
<gene>
    <name evidence="1" type="ORF">DFR34_11257</name>
</gene>